<evidence type="ECO:0000313" key="1">
    <source>
        <dbReference type="EMBL" id="KAJ4447703.1"/>
    </source>
</evidence>
<evidence type="ECO:0000313" key="2">
    <source>
        <dbReference type="Proteomes" id="UP001148838"/>
    </source>
</evidence>
<reference evidence="1 2" key="1">
    <citation type="journal article" date="2022" name="Allergy">
        <title>Genome assembly and annotation of Periplaneta americana reveal a comprehensive cockroach allergen profile.</title>
        <authorList>
            <person name="Wang L."/>
            <person name="Xiong Q."/>
            <person name="Saelim N."/>
            <person name="Wang L."/>
            <person name="Nong W."/>
            <person name="Wan A.T."/>
            <person name="Shi M."/>
            <person name="Liu X."/>
            <person name="Cao Q."/>
            <person name="Hui J.H.L."/>
            <person name="Sookrung N."/>
            <person name="Leung T.F."/>
            <person name="Tungtrongchitr A."/>
            <person name="Tsui S.K.W."/>
        </authorList>
    </citation>
    <scope>NUCLEOTIDE SEQUENCE [LARGE SCALE GENOMIC DNA]</scope>
    <source>
        <strain evidence="1">PWHHKU_190912</strain>
    </source>
</reference>
<gene>
    <name evidence="1" type="ORF">ANN_09711</name>
</gene>
<proteinExistence type="predicted"/>
<sequence length="279" mass="32597">MAGPHYQKKKITRCKRRAGSLDDVQDDLVKAGIKEMETDLEREDFAQMMMKNNQRLSSPCIGPSAHEQHRYEQSEGVLYVALLSSTQECCHASCDSSVSWRFARSFRRLQMKMAELAVDSLEANLQLTWLRTREELFYIKRRESLKSYPESVDIPKSQDNHCKRCLSQIETLRHVLGAYPYAMHRHHAVRTKLTDALRRLKYTVYEEVQGTSDNGSNRLIDIIAISESLYQGMITDLTIRFETYKGQPEDIYEEKRAIYVPTIPYYEDKYQLNYISVTR</sequence>
<protein>
    <submittedName>
        <fullName evidence="1">Uncharacterized protein</fullName>
    </submittedName>
</protein>
<keyword evidence="2" id="KW-1185">Reference proteome</keyword>
<dbReference type="EMBL" id="JAJSOF020000005">
    <property type="protein sequence ID" value="KAJ4447703.1"/>
    <property type="molecule type" value="Genomic_DNA"/>
</dbReference>
<dbReference type="Proteomes" id="UP001148838">
    <property type="component" value="Unassembled WGS sequence"/>
</dbReference>
<organism evidence="1 2">
    <name type="scientific">Periplaneta americana</name>
    <name type="common">American cockroach</name>
    <name type="synonym">Blatta americana</name>
    <dbReference type="NCBI Taxonomy" id="6978"/>
    <lineage>
        <taxon>Eukaryota</taxon>
        <taxon>Metazoa</taxon>
        <taxon>Ecdysozoa</taxon>
        <taxon>Arthropoda</taxon>
        <taxon>Hexapoda</taxon>
        <taxon>Insecta</taxon>
        <taxon>Pterygota</taxon>
        <taxon>Neoptera</taxon>
        <taxon>Polyneoptera</taxon>
        <taxon>Dictyoptera</taxon>
        <taxon>Blattodea</taxon>
        <taxon>Blattoidea</taxon>
        <taxon>Blattidae</taxon>
        <taxon>Blattinae</taxon>
        <taxon>Periplaneta</taxon>
    </lineage>
</organism>
<name>A0ABQ8TM21_PERAM</name>
<comment type="caution">
    <text evidence="1">The sequence shown here is derived from an EMBL/GenBank/DDBJ whole genome shotgun (WGS) entry which is preliminary data.</text>
</comment>
<accession>A0ABQ8TM21</accession>